<accession>A0A176VMP6</accession>
<dbReference type="Pfam" id="PF07727">
    <property type="entry name" value="RVT_2"/>
    <property type="match status" value="1"/>
</dbReference>
<protein>
    <recommendedName>
        <fullName evidence="1">Reverse transcriptase Ty1/copia-type domain-containing protein</fullName>
    </recommendedName>
</protein>
<evidence type="ECO:0000313" key="3">
    <source>
        <dbReference type="Proteomes" id="UP000077202"/>
    </source>
</evidence>
<dbReference type="InterPro" id="IPR013103">
    <property type="entry name" value="RVT_2"/>
</dbReference>
<reference evidence="2" key="1">
    <citation type="submission" date="2016-03" db="EMBL/GenBank/DDBJ databases">
        <title>Mechanisms controlling the formation of the plant cell surface in tip-growing cells are functionally conserved among land plants.</title>
        <authorList>
            <person name="Honkanen S."/>
            <person name="Jones V.A."/>
            <person name="Morieri G."/>
            <person name="Champion C."/>
            <person name="Hetherington A.J."/>
            <person name="Kelly S."/>
            <person name="Saint-Marcoux D."/>
            <person name="Proust H."/>
            <person name="Prescott H."/>
            <person name="Dolan L."/>
        </authorList>
    </citation>
    <scope>NUCLEOTIDE SEQUENCE [LARGE SCALE GENOMIC DNA]</scope>
    <source>
        <tissue evidence="2">Whole gametophyte</tissue>
    </source>
</reference>
<dbReference type="Proteomes" id="UP000077202">
    <property type="component" value="Unassembled WGS sequence"/>
</dbReference>
<keyword evidence="3" id="KW-1185">Reference proteome</keyword>
<organism evidence="2 3">
    <name type="scientific">Marchantia polymorpha subsp. ruderalis</name>
    <dbReference type="NCBI Taxonomy" id="1480154"/>
    <lineage>
        <taxon>Eukaryota</taxon>
        <taxon>Viridiplantae</taxon>
        <taxon>Streptophyta</taxon>
        <taxon>Embryophyta</taxon>
        <taxon>Marchantiophyta</taxon>
        <taxon>Marchantiopsida</taxon>
        <taxon>Marchantiidae</taxon>
        <taxon>Marchantiales</taxon>
        <taxon>Marchantiaceae</taxon>
        <taxon>Marchantia</taxon>
    </lineage>
</organism>
<name>A0A176VMP6_MARPO</name>
<evidence type="ECO:0000259" key="1">
    <source>
        <dbReference type="Pfam" id="PF07727"/>
    </source>
</evidence>
<feature type="domain" description="Reverse transcriptase Ty1/copia-type" evidence="1">
    <location>
        <begin position="69"/>
        <end position="183"/>
    </location>
</feature>
<proteinExistence type="predicted"/>
<comment type="caution">
    <text evidence="2">The sequence shown here is derived from an EMBL/GenBank/DDBJ whole genome shotgun (WGS) entry which is preliminary data.</text>
</comment>
<gene>
    <name evidence="2" type="ORF">AXG93_412s1080</name>
</gene>
<evidence type="ECO:0000313" key="2">
    <source>
        <dbReference type="EMBL" id="OAE22219.1"/>
    </source>
</evidence>
<dbReference type="EMBL" id="LVLJ01003247">
    <property type="protein sequence ID" value="OAE22219.1"/>
    <property type="molecule type" value="Genomic_DNA"/>
</dbReference>
<sequence length="196" mass="22693">MSAAFDAHNSVISHPFQEFLVSLERADSDGIALILEEDEPSSYREAQASVNKLEWNATMEREMESLIDNKTWELVDIPTNQMLIDSKWVYKLKDNLGGDEAKIFKARLMARDFTEEKCVDYNEVFSPVAKYATIRLVCALAAMFDFVMDQMDVVTAFFYGYLEEEIYMRQLVGFEVKGKERLVLMSKAKRGWFVNY</sequence>
<dbReference type="AlphaFoldDB" id="A0A176VMP6"/>